<feature type="repeat" description="ANK" evidence="3">
    <location>
        <begin position="125"/>
        <end position="157"/>
    </location>
</feature>
<dbReference type="InterPro" id="IPR002110">
    <property type="entry name" value="Ankyrin_rpt"/>
</dbReference>
<dbReference type="Gene3D" id="1.25.40.20">
    <property type="entry name" value="Ankyrin repeat-containing domain"/>
    <property type="match status" value="1"/>
</dbReference>
<dbReference type="EMBL" id="QJNU01000032">
    <property type="protein sequence ID" value="RYP09616.1"/>
    <property type="molecule type" value="Genomic_DNA"/>
</dbReference>
<dbReference type="AlphaFoldDB" id="A0A4Q4TQL9"/>
<proteinExistence type="predicted"/>
<gene>
    <name evidence="5" type="ORF">DL764_001158</name>
</gene>
<protein>
    <submittedName>
        <fullName evidence="5">Uncharacterized protein</fullName>
    </submittedName>
</protein>
<feature type="compositionally biased region" description="Basic and acidic residues" evidence="4">
    <location>
        <begin position="236"/>
        <end position="250"/>
    </location>
</feature>
<dbReference type="STRING" id="155417.A0A4Q4TQL9"/>
<evidence type="ECO:0000256" key="2">
    <source>
        <dbReference type="ARBA" id="ARBA00023043"/>
    </source>
</evidence>
<evidence type="ECO:0000256" key="3">
    <source>
        <dbReference type="PROSITE-ProRule" id="PRU00023"/>
    </source>
</evidence>
<keyword evidence="6" id="KW-1185">Reference proteome</keyword>
<dbReference type="SMART" id="SM00248">
    <property type="entry name" value="ANK"/>
    <property type="match status" value="4"/>
</dbReference>
<evidence type="ECO:0000256" key="4">
    <source>
        <dbReference type="SAM" id="MobiDB-lite"/>
    </source>
</evidence>
<dbReference type="InterPro" id="IPR036770">
    <property type="entry name" value="Ankyrin_rpt-contain_sf"/>
</dbReference>
<feature type="region of interest" description="Disordered" evidence="4">
    <location>
        <begin position="231"/>
        <end position="250"/>
    </location>
</feature>
<name>A0A4Q4TQL9_9PEZI</name>
<keyword evidence="1" id="KW-0677">Repeat</keyword>
<dbReference type="PANTHER" id="PTHR24193">
    <property type="entry name" value="ANKYRIN REPEAT PROTEIN"/>
    <property type="match status" value="1"/>
</dbReference>
<reference evidence="5 6" key="1">
    <citation type="submission" date="2018-06" db="EMBL/GenBank/DDBJ databases">
        <title>Complete Genomes of Monosporascus.</title>
        <authorList>
            <person name="Robinson A.J."/>
            <person name="Natvig D.O."/>
        </authorList>
    </citation>
    <scope>NUCLEOTIDE SEQUENCE [LARGE SCALE GENOMIC DNA]</scope>
    <source>
        <strain evidence="5 6">CBS 110550</strain>
    </source>
</reference>
<accession>A0A4Q4TQL9</accession>
<dbReference type="PROSITE" id="PS50297">
    <property type="entry name" value="ANK_REP_REGION"/>
    <property type="match status" value="1"/>
</dbReference>
<dbReference type="Proteomes" id="UP000293360">
    <property type="component" value="Unassembled WGS sequence"/>
</dbReference>
<evidence type="ECO:0000313" key="6">
    <source>
        <dbReference type="Proteomes" id="UP000293360"/>
    </source>
</evidence>
<dbReference type="GO" id="GO:0045944">
    <property type="term" value="P:positive regulation of transcription by RNA polymerase II"/>
    <property type="evidence" value="ECO:0007669"/>
    <property type="project" value="TreeGrafter"/>
</dbReference>
<dbReference type="GO" id="GO:0005634">
    <property type="term" value="C:nucleus"/>
    <property type="evidence" value="ECO:0007669"/>
    <property type="project" value="TreeGrafter"/>
</dbReference>
<sequence>MGNQYGNHNFQDYPMHFAAAHATNNGFWQQADSSSMLYQFPRAGFTRNVLGESPLHRAAAIANAPATRYIIRNCLWDASSSSLNVVNAVDDLGWAPFWQAACANSREMVKLLLNADAFANFAGDEGLTPIHVAYREGQAESLAALLEGGVNPNLLTKDIPLLPSHTACIFGHALCLELLVENSAETISVDMPAEDEMRSTPFTLPSQTCRRDACSPDLWWAHNAPLPPDITVTDPSGERAAEEAGKQVVP</sequence>
<evidence type="ECO:0000256" key="1">
    <source>
        <dbReference type="ARBA" id="ARBA00022737"/>
    </source>
</evidence>
<dbReference type="OrthoDB" id="194358at2759"/>
<dbReference type="PANTHER" id="PTHR24193:SF121">
    <property type="entry name" value="ADA2A-CONTAINING COMPLEX COMPONENT 3, ISOFORM D"/>
    <property type="match status" value="1"/>
</dbReference>
<comment type="caution">
    <text evidence="5">The sequence shown here is derived from an EMBL/GenBank/DDBJ whole genome shotgun (WGS) entry which is preliminary data.</text>
</comment>
<dbReference type="GO" id="GO:0000976">
    <property type="term" value="F:transcription cis-regulatory region binding"/>
    <property type="evidence" value="ECO:0007669"/>
    <property type="project" value="TreeGrafter"/>
</dbReference>
<organism evidence="5 6">
    <name type="scientific">Monosporascus ibericus</name>
    <dbReference type="NCBI Taxonomy" id="155417"/>
    <lineage>
        <taxon>Eukaryota</taxon>
        <taxon>Fungi</taxon>
        <taxon>Dikarya</taxon>
        <taxon>Ascomycota</taxon>
        <taxon>Pezizomycotina</taxon>
        <taxon>Sordariomycetes</taxon>
        <taxon>Xylariomycetidae</taxon>
        <taxon>Xylariales</taxon>
        <taxon>Xylariales incertae sedis</taxon>
        <taxon>Monosporascus</taxon>
    </lineage>
</organism>
<dbReference type="Pfam" id="PF12796">
    <property type="entry name" value="Ank_2"/>
    <property type="match status" value="1"/>
</dbReference>
<dbReference type="PROSITE" id="PS50088">
    <property type="entry name" value="ANK_REPEAT"/>
    <property type="match status" value="1"/>
</dbReference>
<evidence type="ECO:0000313" key="5">
    <source>
        <dbReference type="EMBL" id="RYP09616.1"/>
    </source>
</evidence>
<dbReference type="InterPro" id="IPR050663">
    <property type="entry name" value="Ankyrin-SOCS_Box"/>
</dbReference>
<keyword evidence="2 3" id="KW-0040">ANK repeat</keyword>
<dbReference type="SUPFAM" id="SSF48403">
    <property type="entry name" value="Ankyrin repeat"/>
    <property type="match status" value="1"/>
</dbReference>